<feature type="region of interest" description="Disordered" evidence="1">
    <location>
        <begin position="1"/>
        <end position="82"/>
    </location>
</feature>
<dbReference type="Proteomes" id="UP001183648">
    <property type="component" value="Unassembled WGS sequence"/>
</dbReference>
<proteinExistence type="predicted"/>
<keyword evidence="3" id="KW-1185">Reference proteome</keyword>
<organism evidence="2 3">
    <name type="scientific">Nocardioides marmoribigeumensis</name>
    <dbReference type="NCBI Taxonomy" id="433649"/>
    <lineage>
        <taxon>Bacteria</taxon>
        <taxon>Bacillati</taxon>
        <taxon>Actinomycetota</taxon>
        <taxon>Actinomycetes</taxon>
        <taxon>Propionibacteriales</taxon>
        <taxon>Nocardioidaceae</taxon>
        <taxon>Nocardioides</taxon>
    </lineage>
</organism>
<gene>
    <name evidence="2" type="ORF">J2S63_002891</name>
</gene>
<accession>A0ABU2BY54</accession>
<comment type="caution">
    <text evidence="2">The sequence shown here is derived from an EMBL/GenBank/DDBJ whole genome shotgun (WGS) entry which is preliminary data.</text>
</comment>
<feature type="compositionally biased region" description="Basic and acidic residues" evidence="1">
    <location>
        <begin position="21"/>
        <end position="30"/>
    </location>
</feature>
<evidence type="ECO:0000313" key="2">
    <source>
        <dbReference type="EMBL" id="MDR7363338.1"/>
    </source>
</evidence>
<name>A0ABU2BY54_9ACTN</name>
<reference evidence="2 3" key="1">
    <citation type="submission" date="2023-07" db="EMBL/GenBank/DDBJ databases">
        <title>Sequencing the genomes of 1000 actinobacteria strains.</title>
        <authorList>
            <person name="Klenk H.-P."/>
        </authorList>
    </citation>
    <scope>NUCLEOTIDE SEQUENCE [LARGE SCALE GENOMIC DNA]</scope>
    <source>
        <strain evidence="2 3">DSM 19426</strain>
    </source>
</reference>
<dbReference type="RefSeq" id="WP_310303632.1">
    <property type="nucleotide sequence ID" value="NZ_BAAAPS010000003.1"/>
</dbReference>
<protein>
    <submittedName>
        <fullName evidence="2">Uncharacterized protein</fullName>
    </submittedName>
</protein>
<evidence type="ECO:0000313" key="3">
    <source>
        <dbReference type="Proteomes" id="UP001183648"/>
    </source>
</evidence>
<evidence type="ECO:0000256" key="1">
    <source>
        <dbReference type="SAM" id="MobiDB-lite"/>
    </source>
</evidence>
<dbReference type="EMBL" id="JAVDYG010000001">
    <property type="protein sequence ID" value="MDR7363338.1"/>
    <property type="molecule type" value="Genomic_DNA"/>
</dbReference>
<sequence>MASTEAAIEQTAEPSDGVGRTGRDVVDPHDHRQHLAGGLEQQRPERRATEAQVSHEPVPPRLELGLGADGGPLASSTGTLAA</sequence>